<reference evidence="1" key="1">
    <citation type="journal article" date="2014" name="Int. J. Syst. Evol. Microbiol.">
        <title>Complete genome of a new Firmicutes species belonging to the dominant human colonic microbiota ('Ruminococcus bicirculans') reveals two chromosomes and a selective capacity to utilize plant glucans.</title>
        <authorList>
            <consortium name="NISC Comparative Sequencing Program"/>
            <person name="Wegmann U."/>
            <person name="Louis P."/>
            <person name="Goesmann A."/>
            <person name="Henrissat B."/>
            <person name="Duncan S.H."/>
            <person name="Flint H.J."/>
        </authorList>
    </citation>
    <scope>NUCLEOTIDE SEQUENCE</scope>
    <source>
        <strain evidence="1">NBRC 108216</strain>
    </source>
</reference>
<dbReference type="Proteomes" id="UP001161390">
    <property type="component" value="Unassembled WGS sequence"/>
</dbReference>
<name>A0ABQ5V296_9PROT</name>
<sequence length="42" mass="4492">MEVWVSVIPDVSAAKAIDESARGAAIKAALMRKVLIIPFVPK</sequence>
<dbReference type="EMBL" id="BSNJ01000005">
    <property type="protein sequence ID" value="GLQ21671.1"/>
    <property type="molecule type" value="Genomic_DNA"/>
</dbReference>
<evidence type="ECO:0000313" key="2">
    <source>
        <dbReference type="Proteomes" id="UP001161390"/>
    </source>
</evidence>
<keyword evidence="2" id="KW-1185">Reference proteome</keyword>
<organism evidence="1 2">
    <name type="scientific">Algimonas porphyrae</name>
    <dbReference type="NCBI Taxonomy" id="1128113"/>
    <lineage>
        <taxon>Bacteria</taxon>
        <taxon>Pseudomonadati</taxon>
        <taxon>Pseudomonadota</taxon>
        <taxon>Alphaproteobacteria</taxon>
        <taxon>Maricaulales</taxon>
        <taxon>Robiginitomaculaceae</taxon>
        <taxon>Algimonas</taxon>
    </lineage>
</organism>
<accession>A0ABQ5V296</accession>
<gene>
    <name evidence="1" type="ORF">GCM10007854_26260</name>
</gene>
<evidence type="ECO:0000313" key="1">
    <source>
        <dbReference type="EMBL" id="GLQ21671.1"/>
    </source>
</evidence>
<proteinExistence type="predicted"/>
<reference evidence="1" key="2">
    <citation type="submission" date="2023-01" db="EMBL/GenBank/DDBJ databases">
        <title>Draft genome sequence of Algimonas porphyrae strain NBRC 108216.</title>
        <authorList>
            <person name="Sun Q."/>
            <person name="Mori K."/>
        </authorList>
    </citation>
    <scope>NUCLEOTIDE SEQUENCE</scope>
    <source>
        <strain evidence="1">NBRC 108216</strain>
    </source>
</reference>
<protein>
    <submittedName>
        <fullName evidence="1">Uncharacterized protein</fullName>
    </submittedName>
</protein>
<comment type="caution">
    <text evidence="1">The sequence shown here is derived from an EMBL/GenBank/DDBJ whole genome shotgun (WGS) entry which is preliminary data.</text>
</comment>